<reference evidence="2" key="1">
    <citation type="submission" date="2015-07" db="EMBL/GenBank/DDBJ databases">
        <title>Genome sequencing project for genomic taxonomy and phylogenomics of Bacillus-like bacteria.</title>
        <authorList>
            <person name="Liu B."/>
            <person name="Wang J."/>
            <person name="Zhu Y."/>
            <person name="Liu G."/>
            <person name="Chen Q."/>
            <person name="Chen Z."/>
            <person name="Lan J."/>
            <person name="Che J."/>
            <person name="Ge C."/>
            <person name="Shi H."/>
            <person name="Pan Z."/>
            <person name="Liu X."/>
        </authorList>
    </citation>
    <scope>NUCLEOTIDE SEQUENCE [LARGE SCALE GENOMIC DNA]</scope>
    <source>
        <strain evidence="2">FJAT-27997</strain>
    </source>
</reference>
<dbReference type="GO" id="GO:0003677">
    <property type="term" value="F:DNA binding"/>
    <property type="evidence" value="ECO:0007669"/>
    <property type="project" value="InterPro"/>
</dbReference>
<name>A0A0K9GSN4_9BACI</name>
<protein>
    <recommendedName>
        <fullName evidence="3">Tyr recombinase domain-containing protein</fullName>
    </recommendedName>
</protein>
<gene>
    <name evidence="1" type="ORF">AC625_08920</name>
</gene>
<organism evidence="1 2">
    <name type="scientific">Peribacillus loiseleuriae</name>
    <dbReference type="NCBI Taxonomy" id="1679170"/>
    <lineage>
        <taxon>Bacteria</taxon>
        <taxon>Bacillati</taxon>
        <taxon>Bacillota</taxon>
        <taxon>Bacilli</taxon>
        <taxon>Bacillales</taxon>
        <taxon>Bacillaceae</taxon>
        <taxon>Peribacillus</taxon>
    </lineage>
</organism>
<accession>A0A0K9GSN4</accession>
<evidence type="ECO:0000313" key="1">
    <source>
        <dbReference type="EMBL" id="KMY49645.1"/>
    </source>
</evidence>
<keyword evidence="2" id="KW-1185">Reference proteome</keyword>
<dbReference type="RefSeq" id="WP_049680986.1">
    <property type="nucleotide sequence ID" value="NZ_LFZW01000001.1"/>
</dbReference>
<evidence type="ECO:0000313" key="2">
    <source>
        <dbReference type="Proteomes" id="UP000037146"/>
    </source>
</evidence>
<dbReference type="EMBL" id="LFZW01000001">
    <property type="protein sequence ID" value="KMY49645.1"/>
    <property type="molecule type" value="Genomic_DNA"/>
</dbReference>
<dbReference type="PATRIC" id="fig|1679170.3.peg.1947"/>
<dbReference type="SUPFAM" id="SSF56349">
    <property type="entry name" value="DNA breaking-rejoining enzymes"/>
    <property type="match status" value="1"/>
</dbReference>
<comment type="caution">
    <text evidence="1">The sequence shown here is derived from an EMBL/GenBank/DDBJ whole genome shotgun (WGS) entry which is preliminary data.</text>
</comment>
<sequence>MFIDELRESGIFVNSSFNRKVVSLRMLLKFLQPKKINEMRIVPDVTYLNEIKVLPNESDSYGAFTVEEVKRISDITLQVEKVKPKMKSLFFLLALDTALRKNELLSLYLPK</sequence>
<dbReference type="InterPro" id="IPR011010">
    <property type="entry name" value="DNA_brk_join_enz"/>
</dbReference>
<dbReference type="Proteomes" id="UP000037146">
    <property type="component" value="Unassembled WGS sequence"/>
</dbReference>
<proteinExistence type="predicted"/>
<evidence type="ECO:0008006" key="3">
    <source>
        <dbReference type="Google" id="ProtNLM"/>
    </source>
</evidence>
<dbReference type="AlphaFoldDB" id="A0A0K9GSN4"/>